<proteinExistence type="predicted"/>
<dbReference type="GO" id="GO:0005524">
    <property type="term" value="F:ATP binding"/>
    <property type="evidence" value="ECO:0007669"/>
    <property type="project" value="UniProtKB-KW"/>
</dbReference>
<evidence type="ECO:0000256" key="2">
    <source>
        <dbReference type="ARBA" id="ARBA00022741"/>
    </source>
</evidence>
<evidence type="ECO:0000313" key="6">
    <source>
        <dbReference type="Proteomes" id="UP000294395"/>
    </source>
</evidence>
<dbReference type="PANTHER" id="PTHR12358">
    <property type="entry name" value="SPHINGOSINE KINASE"/>
    <property type="match status" value="1"/>
</dbReference>
<dbReference type="SUPFAM" id="SSF111331">
    <property type="entry name" value="NAD kinase/diacylglycerol kinase-like"/>
    <property type="match status" value="1"/>
</dbReference>
<dbReference type="KEGG" id="ahl:AHTJS_11465"/>
<dbReference type="InterPro" id="IPR045540">
    <property type="entry name" value="YegS/DAGK_C"/>
</dbReference>
<name>A0A1L6KPD9_ACIHA</name>
<keyword evidence="1" id="KW-0808">Transferase</keyword>
<accession>A0A1L6KPD9</accession>
<dbReference type="GO" id="GO:0016301">
    <property type="term" value="F:kinase activity"/>
    <property type="evidence" value="ECO:0007669"/>
    <property type="project" value="UniProtKB-KW"/>
</dbReference>
<evidence type="ECO:0000313" key="5">
    <source>
        <dbReference type="EMBL" id="QBQ16757.1"/>
    </source>
</evidence>
<gene>
    <name evidence="5" type="ORF">AHTJR_10915</name>
</gene>
<protein>
    <submittedName>
        <fullName evidence="5">Diacylglycerol kinase</fullName>
    </submittedName>
</protein>
<dbReference type="Pfam" id="PF19279">
    <property type="entry name" value="YegS_C"/>
    <property type="match status" value="1"/>
</dbReference>
<dbReference type="InterPro" id="IPR016064">
    <property type="entry name" value="NAD/diacylglycerol_kinase_sf"/>
</dbReference>
<dbReference type="PANTHER" id="PTHR12358:SF54">
    <property type="entry name" value="SPHINGOSINE KINASE RELATED PROTEIN"/>
    <property type="match status" value="1"/>
</dbReference>
<evidence type="ECO:0000256" key="4">
    <source>
        <dbReference type="ARBA" id="ARBA00022840"/>
    </source>
</evidence>
<dbReference type="Pfam" id="PF00781">
    <property type="entry name" value="DAGK_cat"/>
    <property type="match status" value="1"/>
</dbReference>
<dbReference type="InterPro" id="IPR001206">
    <property type="entry name" value="Diacylglycerol_kinase_cat_dom"/>
</dbReference>
<dbReference type="RefSeq" id="WP_075315970.1">
    <property type="nucleotide sequence ID" value="NZ_CP018871.1"/>
</dbReference>
<dbReference type="InterPro" id="IPR050187">
    <property type="entry name" value="Lipid_Phosphate_FormReg"/>
</dbReference>
<keyword evidence="4" id="KW-0067">ATP-binding</keyword>
<dbReference type="OrthoDB" id="142078at2"/>
<sequence>MSLKLRPLSIIYNQKSGFHAAQQSEEYEQLLTYWTQHGFEIQVFELSQHASFDDMMSEILVRHQQTDFRGVVVAAGGDGTLNAVAQRLMHTDIPMGIMPLGTFNYVARALHIPIDVVQAAEVIATGKVHEVHVAKINDHIYLNNASLGLYPLFIKKRELYNQRLGRIPLHAYTSGLDVLLREHKSLKLSVTVDGQKYPVTTPLIFFGNNQLQLSDMKLRIAECAANGKLAGVVVAKSDRFSLLKMLWKLIQGKIDQASDVYSFCAEKIEVGCKKMQLTVAIDGELVEMHSPLKFSVEKSALKVMVPNVTTSI</sequence>
<dbReference type="Proteomes" id="UP000294395">
    <property type="component" value="Chromosome"/>
</dbReference>
<dbReference type="Gene3D" id="2.60.200.40">
    <property type="match status" value="1"/>
</dbReference>
<dbReference type="AlphaFoldDB" id="A0A1L6KPD9"/>
<evidence type="ECO:0000256" key="3">
    <source>
        <dbReference type="ARBA" id="ARBA00022777"/>
    </source>
</evidence>
<dbReference type="SMART" id="SM00046">
    <property type="entry name" value="DAGKc"/>
    <property type="match status" value="1"/>
</dbReference>
<dbReference type="PROSITE" id="PS50146">
    <property type="entry name" value="DAGK"/>
    <property type="match status" value="1"/>
</dbReference>
<keyword evidence="2" id="KW-0547">Nucleotide-binding</keyword>
<dbReference type="Gene3D" id="3.40.50.10330">
    <property type="entry name" value="Probable inorganic polyphosphate/atp-NAD kinase, domain 1"/>
    <property type="match status" value="1"/>
</dbReference>
<dbReference type="EMBL" id="CP038009">
    <property type="protein sequence ID" value="QBQ16757.1"/>
    <property type="molecule type" value="Genomic_DNA"/>
</dbReference>
<reference evidence="5 6" key="1">
    <citation type="submission" date="2019-03" db="EMBL/GenBank/DDBJ databases">
        <title>Complete genome sequence of two outbreak-associated Acinetobacter haemolyticus strains.</title>
        <authorList>
            <person name="Bai L."/>
            <person name="Zhang S.-C."/>
            <person name="Deng Y."/>
            <person name="Song C.-C."/>
            <person name="Kang G.-B."/>
            <person name="Dong Y."/>
            <person name="Wang Y."/>
            <person name="Gao F."/>
            <person name="Huang H."/>
        </authorList>
    </citation>
    <scope>NUCLEOTIDE SEQUENCE [LARGE SCALE GENOMIC DNA]</scope>
    <source>
        <strain evidence="5 6">TJR01</strain>
    </source>
</reference>
<dbReference type="InterPro" id="IPR017438">
    <property type="entry name" value="ATP-NAD_kinase_N"/>
</dbReference>
<dbReference type="STRING" id="29430.AHTJS_11465"/>
<keyword evidence="3 5" id="KW-0418">Kinase</keyword>
<evidence type="ECO:0000256" key="1">
    <source>
        <dbReference type="ARBA" id="ARBA00022679"/>
    </source>
</evidence>
<organism evidence="5 6">
    <name type="scientific">Acinetobacter haemolyticus</name>
    <dbReference type="NCBI Taxonomy" id="29430"/>
    <lineage>
        <taxon>Bacteria</taxon>
        <taxon>Pseudomonadati</taxon>
        <taxon>Pseudomonadota</taxon>
        <taxon>Gammaproteobacteria</taxon>
        <taxon>Moraxellales</taxon>
        <taxon>Moraxellaceae</taxon>
        <taxon>Acinetobacter</taxon>
    </lineage>
</organism>